<dbReference type="Proteomes" id="UP000219612">
    <property type="component" value="Unassembled WGS sequence"/>
</dbReference>
<dbReference type="EMBL" id="OBDY01000001">
    <property type="protein sequence ID" value="SNY06337.1"/>
    <property type="molecule type" value="Genomic_DNA"/>
</dbReference>
<evidence type="ECO:0000313" key="3">
    <source>
        <dbReference type="EMBL" id="SNY06337.1"/>
    </source>
</evidence>
<dbReference type="Pfam" id="PF00106">
    <property type="entry name" value="adh_short"/>
    <property type="match status" value="1"/>
</dbReference>
<evidence type="ECO:0000313" key="4">
    <source>
        <dbReference type="Proteomes" id="UP000219612"/>
    </source>
</evidence>
<dbReference type="CDD" id="cd05233">
    <property type="entry name" value="SDR_c"/>
    <property type="match status" value="1"/>
</dbReference>
<dbReference type="PROSITE" id="PS00061">
    <property type="entry name" value="ADH_SHORT"/>
    <property type="match status" value="1"/>
</dbReference>
<sequence>MKRVVVTGAGGGIGAALARRFAADGAEVIVNDLDPDAAQAVASEIGGLAVAGDAANEDDTRNLIETAWAELGGIDLFCANAGVLTAGDQSTPDEVWLRDFNVNVMSHVYVTRALLPRWLDQGEQQGRPNNRLVITVSAAGLLSLLGSAPYAVTKHAALAYAEWLRATYAHRGVTVQALCPQGVRTDMLTRGNERGSASAALLAESAMEPGEVATIVAEALKGDSFLILPHPEVAEFYRLRASDTDRWLGGMNKMQRAFEGSSR</sequence>
<dbReference type="Gene3D" id="3.40.50.720">
    <property type="entry name" value="NAD(P)-binding Rossmann-like Domain"/>
    <property type="match status" value="1"/>
</dbReference>
<dbReference type="InterPro" id="IPR036291">
    <property type="entry name" value="NAD(P)-bd_dom_sf"/>
</dbReference>
<organism evidence="3 4">
    <name type="scientific">Paractinoplanes atraurantiacus</name>
    <dbReference type="NCBI Taxonomy" id="1036182"/>
    <lineage>
        <taxon>Bacteria</taxon>
        <taxon>Bacillati</taxon>
        <taxon>Actinomycetota</taxon>
        <taxon>Actinomycetes</taxon>
        <taxon>Micromonosporales</taxon>
        <taxon>Micromonosporaceae</taxon>
        <taxon>Paractinoplanes</taxon>
    </lineage>
</organism>
<protein>
    <submittedName>
        <fullName evidence="3">Short-chain dehydrogenase</fullName>
    </submittedName>
</protein>
<proteinExistence type="inferred from homology"/>
<name>A0A285F4Y0_9ACTN</name>
<dbReference type="AlphaFoldDB" id="A0A285F4Y0"/>
<keyword evidence="2" id="KW-0560">Oxidoreductase</keyword>
<keyword evidence="4" id="KW-1185">Reference proteome</keyword>
<dbReference type="OrthoDB" id="210852at2"/>
<dbReference type="PANTHER" id="PTHR43669:SF3">
    <property type="entry name" value="ALCOHOL DEHYDROGENASE, PUTATIVE (AFU_ORTHOLOGUE AFUA_3G03445)-RELATED"/>
    <property type="match status" value="1"/>
</dbReference>
<comment type="similarity">
    <text evidence="1">Belongs to the short-chain dehydrogenases/reductases (SDR) family.</text>
</comment>
<evidence type="ECO:0000256" key="2">
    <source>
        <dbReference type="ARBA" id="ARBA00023002"/>
    </source>
</evidence>
<gene>
    <name evidence="3" type="ORF">SAMN05421748_101680</name>
</gene>
<dbReference type="GO" id="GO:0016491">
    <property type="term" value="F:oxidoreductase activity"/>
    <property type="evidence" value="ECO:0007669"/>
    <property type="project" value="UniProtKB-KW"/>
</dbReference>
<reference evidence="3 4" key="1">
    <citation type="submission" date="2017-09" db="EMBL/GenBank/DDBJ databases">
        <authorList>
            <person name="Ehlers B."/>
            <person name="Leendertz F.H."/>
        </authorList>
    </citation>
    <scope>NUCLEOTIDE SEQUENCE [LARGE SCALE GENOMIC DNA]</scope>
    <source>
        <strain evidence="3 4">CGMCC 4.6857</strain>
    </source>
</reference>
<evidence type="ECO:0000256" key="1">
    <source>
        <dbReference type="ARBA" id="ARBA00006484"/>
    </source>
</evidence>
<dbReference type="PANTHER" id="PTHR43669">
    <property type="entry name" value="5-KETO-D-GLUCONATE 5-REDUCTASE"/>
    <property type="match status" value="1"/>
</dbReference>
<dbReference type="RefSeq" id="WP_097317946.1">
    <property type="nucleotide sequence ID" value="NZ_OBDY01000001.1"/>
</dbReference>
<accession>A0A285F4Y0</accession>
<dbReference type="InterPro" id="IPR002347">
    <property type="entry name" value="SDR_fam"/>
</dbReference>
<dbReference type="PRINTS" id="PR00081">
    <property type="entry name" value="GDHRDH"/>
</dbReference>
<dbReference type="InterPro" id="IPR020904">
    <property type="entry name" value="Sc_DH/Rdtase_CS"/>
</dbReference>
<dbReference type="SUPFAM" id="SSF51735">
    <property type="entry name" value="NAD(P)-binding Rossmann-fold domains"/>
    <property type="match status" value="1"/>
</dbReference>